<comment type="caution">
    <text evidence="2">The sequence shown here is derived from an EMBL/GenBank/DDBJ whole genome shotgun (WGS) entry which is preliminary data.</text>
</comment>
<protein>
    <submittedName>
        <fullName evidence="2">Glycerophosphodiester phosphodiesterase family protein</fullName>
    </submittedName>
</protein>
<dbReference type="RefSeq" id="WP_023391151.1">
    <property type="nucleotide sequence ID" value="NZ_KI535340.1"/>
</dbReference>
<dbReference type="Proteomes" id="UP000019050">
    <property type="component" value="Unassembled WGS sequence"/>
</dbReference>
<dbReference type="HOGENOM" id="CLU_030006_3_5_9"/>
<organism evidence="2 3">
    <name type="scientific">Abiotrophia defectiva ATCC 49176</name>
    <dbReference type="NCBI Taxonomy" id="592010"/>
    <lineage>
        <taxon>Bacteria</taxon>
        <taxon>Bacillati</taxon>
        <taxon>Bacillota</taxon>
        <taxon>Bacilli</taxon>
        <taxon>Lactobacillales</taxon>
        <taxon>Aerococcaceae</taxon>
        <taxon>Abiotrophia</taxon>
    </lineage>
</organism>
<dbReference type="Gene3D" id="3.20.20.190">
    <property type="entry name" value="Phosphatidylinositol (PI) phosphodiesterase"/>
    <property type="match status" value="1"/>
</dbReference>
<dbReference type="PANTHER" id="PTHR46211">
    <property type="entry name" value="GLYCEROPHOSPHORYL DIESTER PHOSPHODIESTERASE"/>
    <property type="match status" value="1"/>
</dbReference>
<gene>
    <name evidence="2" type="ORF">GCWU000182_000500</name>
</gene>
<dbReference type="GeneID" id="84816597"/>
<evidence type="ECO:0000313" key="2">
    <source>
        <dbReference type="EMBL" id="ESK66157.1"/>
    </source>
</evidence>
<dbReference type="GO" id="GO:0006629">
    <property type="term" value="P:lipid metabolic process"/>
    <property type="evidence" value="ECO:0007669"/>
    <property type="project" value="InterPro"/>
</dbReference>
<dbReference type="STRING" id="592010.GCWU000182_000500"/>
<dbReference type="SUPFAM" id="SSF51695">
    <property type="entry name" value="PLC-like phosphodiesterases"/>
    <property type="match status" value="1"/>
</dbReference>
<dbReference type="PROSITE" id="PS51704">
    <property type="entry name" value="GP_PDE"/>
    <property type="match status" value="1"/>
</dbReference>
<proteinExistence type="predicted"/>
<dbReference type="GO" id="GO:0008081">
    <property type="term" value="F:phosphoric diester hydrolase activity"/>
    <property type="evidence" value="ECO:0007669"/>
    <property type="project" value="InterPro"/>
</dbReference>
<evidence type="ECO:0000313" key="3">
    <source>
        <dbReference type="Proteomes" id="UP000019050"/>
    </source>
</evidence>
<reference evidence="2" key="1">
    <citation type="submission" date="2013-06" db="EMBL/GenBank/DDBJ databases">
        <authorList>
            <person name="Weinstock G."/>
            <person name="Sodergren E."/>
            <person name="Clifton S."/>
            <person name="Fulton L."/>
            <person name="Fulton B."/>
            <person name="Courtney L."/>
            <person name="Fronick C."/>
            <person name="Harrison M."/>
            <person name="Strong C."/>
            <person name="Farmer C."/>
            <person name="Delahaunty K."/>
            <person name="Markovic C."/>
            <person name="Hall O."/>
            <person name="Minx P."/>
            <person name="Tomlinson C."/>
            <person name="Mitreva M."/>
            <person name="Nelson J."/>
            <person name="Hou S."/>
            <person name="Wollam A."/>
            <person name="Pepin K.H."/>
            <person name="Johnson M."/>
            <person name="Bhonagiri V."/>
            <person name="Nash W.E."/>
            <person name="Warren W."/>
            <person name="Chinwalla A."/>
            <person name="Mardis E.R."/>
            <person name="Wilson R.K."/>
        </authorList>
    </citation>
    <scope>NUCLEOTIDE SEQUENCE [LARGE SCALE GENOMIC DNA]</scope>
    <source>
        <strain evidence="2">ATCC 49176</strain>
    </source>
</reference>
<dbReference type="PANTHER" id="PTHR46211:SF1">
    <property type="entry name" value="GLYCEROPHOSPHODIESTER PHOSPHODIESTERASE, CYTOPLASMIC"/>
    <property type="match status" value="1"/>
</dbReference>
<feature type="domain" description="GP-PDE" evidence="1">
    <location>
        <begin position="2"/>
        <end position="242"/>
    </location>
</feature>
<dbReference type="EMBL" id="ACIN03000003">
    <property type="protein sequence ID" value="ESK66157.1"/>
    <property type="molecule type" value="Genomic_DNA"/>
</dbReference>
<dbReference type="InterPro" id="IPR017946">
    <property type="entry name" value="PLC-like_Pdiesterase_TIM-brl"/>
</dbReference>
<keyword evidence="3" id="KW-1185">Reference proteome</keyword>
<dbReference type="OrthoDB" id="384721at2"/>
<dbReference type="CDD" id="cd08563">
    <property type="entry name" value="GDPD_TtGDE_like"/>
    <property type="match status" value="1"/>
</dbReference>
<dbReference type="InterPro" id="IPR030395">
    <property type="entry name" value="GP_PDE_dom"/>
</dbReference>
<dbReference type="Pfam" id="PF03009">
    <property type="entry name" value="GDPD"/>
    <property type="match status" value="1"/>
</dbReference>
<name>W1Q4M2_ABIDE</name>
<dbReference type="eggNOG" id="COG0584">
    <property type="taxonomic scope" value="Bacteria"/>
</dbReference>
<evidence type="ECO:0000259" key="1">
    <source>
        <dbReference type="PROSITE" id="PS51704"/>
    </source>
</evidence>
<dbReference type="AlphaFoldDB" id="W1Q4M2"/>
<accession>W1Q4M2</accession>
<sequence>MLKIYAHRGNQAQAVENSLTAFQNAVTAGVDGIECDLHLTADGALVVIHDEQLDRTTDSQGEVSDLSLAQIQAARLRFPDGRVTPDRVPSLPELLNLLRDLDFKGTLNLELKTDQKDYPGIEAAVLATVEELAPDFDVVYSSFNWYTLKRLKTLAPGAKIAALVEETLLPYLSHLPGLEPTAIHLDRQLYQDEDLRANFKQWPIRLWTVNDPADWAYYASLAQDGHLEAIMTDTPAAALVVRNQGEACHD</sequence>